<evidence type="ECO:0000313" key="3">
    <source>
        <dbReference type="Proteomes" id="UP000265520"/>
    </source>
</evidence>
<evidence type="ECO:0000256" key="1">
    <source>
        <dbReference type="SAM" id="MobiDB-lite"/>
    </source>
</evidence>
<organism evidence="2 3">
    <name type="scientific">Trifolium medium</name>
    <dbReference type="NCBI Taxonomy" id="97028"/>
    <lineage>
        <taxon>Eukaryota</taxon>
        <taxon>Viridiplantae</taxon>
        <taxon>Streptophyta</taxon>
        <taxon>Embryophyta</taxon>
        <taxon>Tracheophyta</taxon>
        <taxon>Spermatophyta</taxon>
        <taxon>Magnoliopsida</taxon>
        <taxon>eudicotyledons</taxon>
        <taxon>Gunneridae</taxon>
        <taxon>Pentapetalae</taxon>
        <taxon>rosids</taxon>
        <taxon>fabids</taxon>
        <taxon>Fabales</taxon>
        <taxon>Fabaceae</taxon>
        <taxon>Papilionoideae</taxon>
        <taxon>50 kb inversion clade</taxon>
        <taxon>NPAAA clade</taxon>
        <taxon>Hologalegina</taxon>
        <taxon>IRL clade</taxon>
        <taxon>Trifolieae</taxon>
        <taxon>Trifolium</taxon>
    </lineage>
</organism>
<feature type="non-terminal residue" evidence="2">
    <location>
        <position position="1"/>
    </location>
</feature>
<evidence type="ECO:0000313" key="2">
    <source>
        <dbReference type="EMBL" id="MCI41272.1"/>
    </source>
</evidence>
<keyword evidence="3" id="KW-1185">Reference proteome</keyword>
<name>A0A392RYQ3_9FABA</name>
<protein>
    <submittedName>
        <fullName evidence="2">Envelope-like protein</fullName>
    </submittedName>
</protein>
<feature type="non-terminal residue" evidence="2">
    <location>
        <position position="117"/>
    </location>
</feature>
<sequence>RKEAPSSDSEYNVEPDVPTVGASSRKRICGKKVPLKVPSAPIDKVSFHSEASVSRWKYVYNRRLALERELGQDAFECKEIMELIEAAGLLKTVWGLGSCYEKLVKEFLVNIPEDRGD</sequence>
<feature type="region of interest" description="Disordered" evidence="1">
    <location>
        <begin position="1"/>
        <end position="21"/>
    </location>
</feature>
<reference evidence="2 3" key="1">
    <citation type="journal article" date="2018" name="Front. Plant Sci.">
        <title>Red Clover (Trifolium pratense) and Zigzag Clover (T. medium) - A Picture of Genomic Similarities and Differences.</title>
        <authorList>
            <person name="Dluhosova J."/>
            <person name="Istvanek J."/>
            <person name="Nedelnik J."/>
            <person name="Repkova J."/>
        </authorList>
    </citation>
    <scope>NUCLEOTIDE SEQUENCE [LARGE SCALE GENOMIC DNA]</scope>
    <source>
        <strain evidence="3">cv. 10/8</strain>
        <tissue evidence="2">Leaf</tissue>
    </source>
</reference>
<feature type="compositionally biased region" description="Polar residues" evidence="1">
    <location>
        <begin position="1"/>
        <end position="10"/>
    </location>
</feature>
<dbReference type="AlphaFoldDB" id="A0A392RYQ3"/>
<dbReference type="EMBL" id="LXQA010290062">
    <property type="protein sequence ID" value="MCI41272.1"/>
    <property type="molecule type" value="Genomic_DNA"/>
</dbReference>
<comment type="caution">
    <text evidence="2">The sequence shown here is derived from an EMBL/GenBank/DDBJ whole genome shotgun (WGS) entry which is preliminary data.</text>
</comment>
<dbReference type="Proteomes" id="UP000265520">
    <property type="component" value="Unassembled WGS sequence"/>
</dbReference>
<accession>A0A392RYQ3</accession>
<proteinExistence type="predicted"/>